<dbReference type="InterPro" id="IPR054343">
    <property type="entry name" value="TY-Chap_M"/>
</dbReference>
<feature type="region of interest" description="Disordered" evidence="1">
    <location>
        <begin position="138"/>
        <end position="159"/>
    </location>
</feature>
<reference evidence="3 4" key="1">
    <citation type="submission" date="2020-07" db="EMBL/GenBank/DDBJ databases">
        <title>Sequencing the genomes of 1000 actinobacteria strains.</title>
        <authorList>
            <person name="Klenk H.-P."/>
        </authorList>
    </citation>
    <scope>NUCLEOTIDE SEQUENCE [LARGE SCALE GENOMIC DNA]</scope>
    <source>
        <strain evidence="3 4">DSM 15131</strain>
    </source>
</reference>
<evidence type="ECO:0000313" key="4">
    <source>
        <dbReference type="Proteomes" id="UP000562045"/>
    </source>
</evidence>
<protein>
    <recommendedName>
        <fullName evidence="2">TY-Chap central domain-containing protein</fullName>
    </recommendedName>
</protein>
<dbReference type="Pfam" id="PF22551">
    <property type="entry name" value="TY-Chap1"/>
    <property type="match status" value="1"/>
</dbReference>
<evidence type="ECO:0000313" key="3">
    <source>
        <dbReference type="EMBL" id="NYI43032.1"/>
    </source>
</evidence>
<feature type="domain" description="TY-Chap central" evidence="2">
    <location>
        <begin position="4"/>
        <end position="137"/>
    </location>
</feature>
<sequence>MSRDMVDAYVERLLEEFSGNESLTKDDQGGYAFRHGSSGYTVRVVGNDDRPAVRVWSVAVHDVEQTPELLGTLNDINQRLLHARVYWAEKAVVFEDAVAGLALNKGTLESSLVDVAEASNFFGPQLKERFGGSLTFEEEPAAEKADPTAEPAAGDGLYL</sequence>
<evidence type="ECO:0000259" key="2">
    <source>
        <dbReference type="Pfam" id="PF22551"/>
    </source>
</evidence>
<dbReference type="AlphaFoldDB" id="A0A7Y9ZCV5"/>
<accession>A0A7Y9ZCV5</accession>
<dbReference type="Gene3D" id="3.30.1460.10">
    <property type="match status" value="1"/>
</dbReference>
<dbReference type="SUPFAM" id="SSF69635">
    <property type="entry name" value="Type III secretory system chaperone-like"/>
    <property type="match status" value="1"/>
</dbReference>
<dbReference type="RefSeq" id="WP_179647356.1">
    <property type="nucleotide sequence ID" value="NZ_JACBZM010000001.1"/>
</dbReference>
<gene>
    <name evidence="3" type="ORF">BJ993_000112</name>
</gene>
<dbReference type="EMBL" id="JACBZM010000001">
    <property type="protein sequence ID" value="NYI43032.1"/>
    <property type="molecule type" value="Genomic_DNA"/>
</dbReference>
<evidence type="ECO:0000256" key="1">
    <source>
        <dbReference type="SAM" id="MobiDB-lite"/>
    </source>
</evidence>
<proteinExistence type="predicted"/>
<name>A0A7Y9ZCV5_9ACTN</name>
<organism evidence="3 4">
    <name type="scientific">Nocardioides aromaticivorans</name>
    <dbReference type="NCBI Taxonomy" id="200618"/>
    <lineage>
        <taxon>Bacteria</taxon>
        <taxon>Bacillati</taxon>
        <taxon>Actinomycetota</taxon>
        <taxon>Actinomycetes</taxon>
        <taxon>Propionibacteriales</taxon>
        <taxon>Nocardioidaceae</taxon>
        <taxon>Nocardioides</taxon>
    </lineage>
</organism>
<comment type="caution">
    <text evidence="3">The sequence shown here is derived from an EMBL/GenBank/DDBJ whole genome shotgun (WGS) entry which is preliminary data.</text>
</comment>
<dbReference type="Proteomes" id="UP000562045">
    <property type="component" value="Unassembled WGS sequence"/>
</dbReference>